<proteinExistence type="predicted"/>
<reference evidence="1 2" key="1">
    <citation type="journal article" date="2017" name="Gigascience">
        <title>Draft genome of the honey bee ectoparasitic mite, Tropilaelaps mercedesae, is shaped by the parasitic life history.</title>
        <authorList>
            <person name="Dong X."/>
            <person name="Armstrong S.D."/>
            <person name="Xia D."/>
            <person name="Makepeace B.L."/>
            <person name="Darby A.C."/>
            <person name="Kadowaki T."/>
        </authorList>
    </citation>
    <scope>NUCLEOTIDE SEQUENCE [LARGE SCALE GENOMIC DNA]</scope>
    <source>
        <strain evidence="1">Wuxi-XJTLU</strain>
    </source>
</reference>
<name>A0A1V9X902_9ACAR</name>
<keyword evidence="2" id="KW-1185">Reference proteome</keyword>
<dbReference type="EMBL" id="MNPL01018869">
    <property type="protein sequence ID" value="OQR70010.1"/>
    <property type="molecule type" value="Genomic_DNA"/>
</dbReference>
<accession>A0A1V9X902</accession>
<evidence type="ECO:0000313" key="2">
    <source>
        <dbReference type="Proteomes" id="UP000192247"/>
    </source>
</evidence>
<comment type="caution">
    <text evidence="1">The sequence shown here is derived from an EMBL/GenBank/DDBJ whole genome shotgun (WGS) entry which is preliminary data.</text>
</comment>
<organism evidence="1 2">
    <name type="scientific">Tropilaelaps mercedesae</name>
    <dbReference type="NCBI Taxonomy" id="418985"/>
    <lineage>
        <taxon>Eukaryota</taxon>
        <taxon>Metazoa</taxon>
        <taxon>Ecdysozoa</taxon>
        <taxon>Arthropoda</taxon>
        <taxon>Chelicerata</taxon>
        <taxon>Arachnida</taxon>
        <taxon>Acari</taxon>
        <taxon>Parasitiformes</taxon>
        <taxon>Mesostigmata</taxon>
        <taxon>Gamasina</taxon>
        <taxon>Dermanyssoidea</taxon>
        <taxon>Laelapidae</taxon>
        <taxon>Tropilaelaps</taxon>
    </lineage>
</organism>
<dbReference type="Proteomes" id="UP000192247">
    <property type="component" value="Unassembled WGS sequence"/>
</dbReference>
<gene>
    <name evidence="1" type="ORF">BIW11_11905</name>
</gene>
<feature type="non-terminal residue" evidence="1">
    <location>
        <position position="1"/>
    </location>
</feature>
<dbReference type="AlphaFoldDB" id="A0A1V9X902"/>
<dbReference type="OrthoDB" id="10006435at2759"/>
<dbReference type="InParanoid" id="A0A1V9X902"/>
<sequence length="105" mass="12078">HWYFAGQYCTLYLNPKNVPFLKKVIARFQENGEYVGRTDPLKWLQQDLFLGIRIGICIPSKCAGEEIQYMTKILLGKYGVIPTVAGCETPRTGKEPMTRTQKYML</sequence>
<protein>
    <submittedName>
        <fullName evidence="1">Nose resistant to fluoxetine protein 6-like</fullName>
    </submittedName>
</protein>
<evidence type="ECO:0000313" key="1">
    <source>
        <dbReference type="EMBL" id="OQR70010.1"/>
    </source>
</evidence>